<dbReference type="Pfam" id="PF00018">
    <property type="entry name" value="SH3_1"/>
    <property type="match status" value="1"/>
</dbReference>
<evidence type="ECO:0000256" key="13">
    <source>
        <dbReference type="RuleBase" id="RU362096"/>
    </source>
</evidence>
<keyword evidence="6 12" id="KW-0067">ATP-binding</keyword>
<dbReference type="PRINTS" id="PR00401">
    <property type="entry name" value="SH2DOMAIN"/>
</dbReference>
<dbReference type="CDD" id="cd11845">
    <property type="entry name" value="SH3_Src_like"/>
    <property type="match status" value="1"/>
</dbReference>
<evidence type="ECO:0000256" key="3">
    <source>
        <dbReference type="ARBA" id="ARBA00022679"/>
    </source>
</evidence>
<dbReference type="GO" id="GO:0004715">
    <property type="term" value="F:non-membrane spanning protein tyrosine kinase activity"/>
    <property type="evidence" value="ECO:0007669"/>
    <property type="project" value="UniProtKB-EC"/>
</dbReference>
<dbReference type="AlphaFoldDB" id="A0A8S1C2S2"/>
<dbReference type="Pfam" id="PF07714">
    <property type="entry name" value="PK_Tyr_Ser-Thr"/>
    <property type="match status" value="1"/>
</dbReference>
<dbReference type="PROSITE" id="PS50011">
    <property type="entry name" value="PROTEIN_KINASE_DOM"/>
    <property type="match status" value="1"/>
</dbReference>
<dbReference type="InterPro" id="IPR001452">
    <property type="entry name" value="SH3_domain"/>
</dbReference>
<keyword evidence="18" id="KW-1185">Reference proteome</keyword>
<evidence type="ECO:0000256" key="11">
    <source>
        <dbReference type="PROSITE-ProRule" id="PRU00192"/>
    </source>
</evidence>
<dbReference type="SMART" id="SM00326">
    <property type="entry name" value="SH3"/>
    <property type="match status" value="1"/>
</dbReference>
<dbReference type="GO" id="GO:0030036">
    <property type="term" value="P:actin cytoskeleton organization"/>
    <property type="evidence" value="ECO:0007669"/>
    <property type="project" value="UniProtKB-ARBA"/>
</dbReference>
<evidence type="ECO:0000313" key="18">
    <source>
        <dbReference type="Proteomes" id="UP000494165"/>
    </source>
</evidence>
<dbReference type="PROSITE" id="PS50001">
    <property type="entry name" value="SH2"/>
    <property type="match status" value="1"/>
</dbReference>
<comment type="caution">
    <text evidence="17">The sequence shown here is derived from an EMBL/GenBank/DDBJ whole genome shotgun (WGS) entry which is preliminary data.</text>
</comment>
<dbReference type="SMART" id="SM00252">
    <property type="entry name" value="SH2"/>
    <property type="match status" value="1"/>
</dbReference>
<dbReference type="GO" id="GO:0007435">
    <property type="term" value="P:salivary gland morphogenesis"/>
    <property type="evidence" value="ECO:0007669"/>
    <property type="project" value="UniProtKB-ARBA"/>
</dbReference>
<evidence type="ECO:0000256" key="12">
    <source>
        <dbReference type="PROSITE-ProRule" id="PRU10141"/>
    </source>
</evidence>
<dbReference type="EC" id="2.7.10.2" evidence="13"/>
<evidence type="ECO:0000313" key="17">
    <source>
        <dbReference type="EMBL" id="CAB3361515.1"/>
    </source>
</evidence>
<evidence type="ECO:0000256" key="9">
    <source>
        <dbReference type="ARBA" id="ARBA00051245"/>
    </source>
</evidence>
<reference evidence="17 18" key="1">
    <citation type="submission" date="2020-04" db="EMBL/GenBank/DDBJ databases">
        <authorList>
            <person name="Alioto T."/>
            <person name="Alioto T."/>
            <person name="Gomez Garrido J."/>
        </authorList>
    </citation>
    <scope>NUCLEOTIDE SEQUENCE [LARGE SCALE GENOMIC DNA]</scope>
</reference>
<dbReference type="SUPFAM" id="SSF55550">
    <property type="entry name" value="SH2 domain"/>
    <property type="match status" value="1"/>
</dbReference>
<dbReference type="InterPro" id="IPR000719">
    <property type="entry name" value="Prot_kinase_dom"/>
</dbReference>
<feature type="domain" description="SH3" evidence="15">
    <location>
        <begin position="109"/>
        <end position="170"/>
    </location>
</feature>
<dbReference type="InterPro" id="IPR008266">
    <property type="entry name" value="Tyr_kinase_AS"/>
</dbReference>
<evidence type="ECO:0000256" key="2">
    <source>
        <dbReference type="ARBA" id="ARBA00022553"/>
    </source>
</evidence>
<dbReference type="InterPro" id="IPR000980">
    <property type="entry name" value="SH2"/>
</dbReference>
<name>A0A8S1C2S2_9INSE</name>
<evidence type="ECO:0000259" key="14">
    <source>
        <dbReference type="PROSITE" id="PS50001"/>
    </source>
</evidence>
<feature type="binding site" evidence="12">
    <location>
        <position position="326"/>
    </location>
    <ligand>
        <name>ATP</name>
        <dbReference type="ChEBI" id="CHEBI:30616"/>
    </ligand>
</feature>
<keyword evidence="3 13" id="KW-0808">Transferase</keyword>
<organism evidence="17 18">
    <name type="scientific">Cloeon dipterum</name>
    <dbReference type="NCBI Taxonomy" id="197152"/>
    <lineage>
        <taxon>Eukaryota</taxon>
        <taxon>Metazoa</taxon>
        <taxon>Ecdysozoa</taxon>
        <taxon>Arthropoda</taxon>
        <taxon>Hexapoda</taxon>
        <taxon>Insecta</taxon>
        <taxon>Pterygota</taxon>
        <taxon>Palaeoptera</taxon>
        <taxon>Ephemeroptera</taxon>
        <taxon>Pisciforma</taxon>
        <taxon>Baetidae</taxon>
        <taxon>Cloeon</taxon>
    </lineage>
</organism>
<keyword evidence="7 10" id="KW-0727">SH2 domain</keyword>
<dbReference type="FunFam" id="3.30.200.20:FF:000053">
    <property type="entry name" value="Tyrosine-protein kinase"/>
    <property type="match status" value="1"/>
</dbReference>
<evidence type="ECO:0000256" key="6">
    <source>
        <dbReference type="ARBA" id="ARBA00022840"/>
    </source>
</evidence>
<dbReference type="InterPro" id="IPR017441">
    <property type="entry name" value="Protein_kinase_ATP_BS"/>
</dbReference>
<dbReference type="SUPFAM" id="SSF50044">
    <property type="entry name" value="SH3-domain"/>
    <property type="match status" value="1"/>
</dbReference>
<dbReference type="InterPro" id="IPR050198">
    <property type="entry name" value="Non-receptor_tyrosine_kinases"/>
</dbReference>
<dbReference type="SUPFAM" id="SSF56112">
    <property type="entry name" value="Protein kinase-like (PK-like)"/>
    <property type="match status" value="1"/>
</dbReference>
<dbReference type="InterPro" id="IPR036860">
    <property type="entry name" value="SH2_dom_sf"/>
</dbReference>
<dbReference type="GO" id="GO:0005524">
    <property type="term" value="F:ATP binding"/>
    <property type="evidence" value="ECO:0007669"/>
    <property type="project" value="UniProtKB-UniRule"/>
</dbReference>
<dbReference type="InterPro" id="IPR020635">
    <property type="entry name" value="Tyr_kinase_cat_dom"/>
</dbReference>
<keyword evidence="1 11" id="KW-0728">SH3 domain</keyword>
<evidence type="ECO:0000259" key="15">
    <source>
        <dbReference type="PROSITE" id="PS50002"/>
    </source>
</evidence>
<dbReference type="Proteomes" id="UP000494165">
    <property type="component" value="Unassembled WGS sequence"/>
</dbReference>
<evidence type="ECO:0000256" key="10">
    <source>
        <dbReference type="PROSITE-ProRule" id="PRU00191"/>
    </source>
</evidence>
<sequence>MTISKSIATSTSQIHGVCGGARFVTSSFVSRGFEMGCCQSREAAEPDVTLSKPDSDAVQQGNFGNHYLQSPMLPGPPQFRTCTPKFDIPEYYFPSIAAPPAPVVEESLEGKKVVVGVFDYKAREDGDLTFKKGDKMAILNDTNQDWWKVRHLATRKEGLIPSNYVAEERSIESEDWFFAKTTRREAEKYLMSTQTPRGTFLIRNSEHNPDGFSLSVRDHEEGKGDHVKHYKIRTSEDKTRYFVSVNHHFPNLQAFVQAYSKNSHGLCCMLTQPCPKPRPERWDLSPAHVDRWEIDRNELVLTKKLGSGNFGEVWLGKWKDESVAVKTLKPGSMSASAFLEEAAIMKKFRHKNLVALFAVCSKDEPMYIIQEFMKKGSLLDYLRHGDGRCLLTNDLIYISAQIASGMHYLENLNLIHRDIAARNILVTDNNLVKICDFGLARLIEDDEYCAKAGGRFPIKWTAPEAILYNRFTIKSDVWSYGILLMEIFTYGQVPYPGMTTKDVMEALERDYRMPKPHNVPMPDQVYETMLICWDGNPERRPTFEFLKHFFEDFSTSIELAYREPDMQ</sequence>
<protein>
    <recommendedName>
        <fullName evidence="13">Tyrosine-protein kinase</fullName>
        <ecNumber evidence="13">2.7.10.2</ecNumber>
    </recommendedName>
</protein>
<dbReference type="GO" id="GO:0048468">
    <property type="term" value="P:cell development"/>
    <property type="evidence" value="ECO:0007669"/>
    <property type="project" value="UniProtKB-ARBA"/>
</dbReference>
<dbReference type="SMART" id="SM00219">
    <property type="entry name" value="TyrKc"/>
    <property type="match status" value="1"/>
</dbReference>
<feature type="domain" description="Protein kinase" evidence="16">
    <location>
        <begin position="299"/>
        <end position="551"/>
    </location>
</feature>
<dbReference type="PRINTS" id="PR00452">
    <property type="entry name" value="SH3DOMAIN"/>
</dbReference>
<dbReference type="Gene3D" id="3.30.200.20">
    <property type="entry name" value="Phosphorylase Kinase, domain 1"/>
    <property type="match status" value="1"/>
</dbReference>
<keyword evidence="4 12" id="KW-0547">Nucleotide-binding</keyword>
<keyword evidence="2" id="KW-0597">Phosphoprotein</keyword>
<keyword evidence="8 13" id="KW-0829">Tyrosine-protein kinase</keyword>
<accession>A0A8S1C2S2</accession>
<dbReference type="Pfam" id="PF00017">
    <property type="entry name" value="SH2"/>
    <property type="match status" value="1"/>
</dbReference>
<feature type="domain" description="SH2" evidence="14">
    <location>
        <begin position="176"/>
        <end position="274"/>
    </location>
</feature>
<proteinExistence type="inferred from homology"/>
<dbReference type="Gene3D" id="2.30.30.40">
    <property type="entry name" value="SH3 Domains"/>
    <property type="match status" value="1"/>
</dbReference>
<dbReference type="PROSITE" id="PS00109">
    <property type="entry name" value="PROTEIN_KINASE_TYR"/>
    <property type="match status" value="1"/>
</dbReference>
<keyword evidence="5 13" id="KW-0418">Kinase</keyword>
<dbReference type="GO" id="GO:0002009">
    <property type="term" value="P:morphogenesis of an epithelium"/>
    <property type="evidence" value="ECO:0007669"/>
    <property type="project" value="UniProtKB-ARBA"/>
</dbReference>
<dbReference type="Gene3D" id="1.10.510.10">
    <property type="entry name" value="Transferase(Phosphotransferase) domain 1"/>
    <property type="match status" value="1"/>
</dbReference>
<dbReference type="Gene3D" id="3.30.505.10">
    <property type="entry name" value="SH2 domain"/>
    <property type="match status" value="1"/>
</dbReference>
<dbReference type="InterPro" id="IPR011009">
    <property type="entry name" value="Kinase-like_dom_sf"/>
</dbReference>
<dbReference type="OrthoDB" id="28230at2759"/>
<comment type="similarity">
    <text evidence="13">Belongs to the protein kinase superfamily. Tyr protein kinase family.</text>
</comment>
<dbReference type="FunFam" id="1.10.510.10:FF:000399">
    <property type="entry name" value="Tyrosine-protein kinase"/>
    <property type="match status" value="1"/>
</dbReference>
<gene>
    <name evidence="17" type="ORF">CLODIP_2_CD15823</name>
</gene>
<dbReference type="PANTHER" id="PTHR24418">
    <property type="entry name" value="TYROSINE-PROTEIN KINASE"/>
    <property type="match status" value="1"/>
</dbReference>
<evidence type="ECO:0000256" key="5">
    <source>
        <dbReference type="ARBA" id="ARBA00022777"/>
    </source>
</evidence>
<evidence type="ECO:0000259" key="16">
    <source>
        <dbReference type="PROSITE" id="PS50011"/>
    </source>
</evidence>
<evidence type="ECO:0000256" key="7">
    <source>
        <dbReference type="ARBA" id="ARBA00022999"/>
    </source>
</evidence>
<comment type="catalytic activity">
    <reaction evidence="9 13">
        <text>L-tyrosyl-[protein] + ATP = O-phospho-L-tyrosyl-[protein] + ADP + H(+)</text>
        <dbReference type="Rhea" id="RHEA:10596"/>
        <dbReference type="Rhea" id="RHEA-COMP:10136"/>
        <dbReference type="Rhea" id="RHEA-COMP:20101"/>
        <dbReference type="ChEBI" id="CHEBI:15378"/>
        <dbReference type="ChEBI" id="CHEBI:30616"/>
        <dbReference type="ChEBI" id="CHEBI:46858"/>
        <dbReference type="ChEBI" id="CHEBI:61978"/>
        <dbReference type="ChEBI" id="CHEBI:456216"/>
        <dbReference type="EC" id="2.7.10.2"/>
    </reaction>
</comment>
<evidence type="ECO:0000256" key="1">
    <source>
        <dbReference type="ARBA" id="ARBA00022443"/>
    </source>
</evidence>
<dbReference type="PROSITE" id="PS00107">
    <property type="entry name" value="PROTEIN_KINASE_ATP"/>
    <property type="match status" value="1"/>
</dbReference>
<dbReference type="PROSITE" id="PS50002">
    <property type="entry name" value="SH3"/>
    <property type="match status" value="1"/>
</dbReference>
<dbReference type="InterPro" id="IPR036028">
    <property type="entry name" value="SH3-like_dom_sf"/>
</dbReference>
<dbReference type="EMBL" id="CADEPI010000006">
    <property type="protein sequence ID" value="CAB3361515.1"/>
    <property type="molecule type" value="Genomic_DNA"/>
</dbReference>
<dbReference type="CDD" id="cd05034">
    <property type="entry name" value="PTKc_Src_like"/>
    <property type="match status" value="1"/>
</dbReference>
<evidence type="ECO:0000256" key="8">
    <source>
        <dbReference type="ARBA" id="ARBA00023137"/>
    </source>
</evidence>
<dbReference type="GO" id="GO:0007424">
    <property type="term" value="P:open tracheal system development"/>
    <property type="evidence" value="ECO:0007669"/>
    <property type="project" value="UniProtKB-ARBA"/>
</dbReference>
<dbReference type="PRINTS" id="PR00109">
    <property type="entry name" value="TYRKINASE"/>
</dbReference>
<dbReference type="InterPro" id="IPR001245">
    <property type="entry name" value="Ser-Thr/Tyr_kinase_cat_dom"/>
</dbReference>
<evidence type="ECO:0000256" key="4">
    <source>
        <dbReference type="ARBA" id="ARBA00022741"/>
    </source>
</evidence>